<dbReference type="EMBL" id="CAJVRM010000207">
    <property type="protein sequence ID" value="CAG8977183.1"/>
    <property type="molecule type" value="Genomic_DNA"/>
</dbReference>
<dbReference type="Pfam" id="PF02045">
    <property type="entry name" value="CBFB_NFYA"/>
    <property type="match status" value="1"/>
</dbReference>
<evidence type="ECO:0000256" key="2">
    <source>
        <dbReference type="ARBA" id="ARBA00023015"/>
    </source>
</evidence>
<dbReference type="PROSITE" id="PS51152">
    <property type="entry name" value="NFYA_HAP2_2"/>
    <property type="match status" value="1"/>
</dbReference>
<feature type="compositionally biased region" description="Low complexity" evidence="7">
    <location>
        <begin position="68"/>
        <end position="78"/>
    </location>
</feature>
<feature type="region of interest" description="Disordered" evidence="7">
    <location>
        <begin position="241"/>
        <end position="346"/>
    </location>
</feature>
<evidence type="ECO:0000256" key="7">
    <source>
        <dbReference type="SAM" id="MobiDB-lite"/>
    </source>
</evidence>
<dbReference type="GO" id="GO:0003677">
    <property type="term" value="F:DNA binding"/>
    <property type="evidence" value="ECO:0007669"/>
    <property type="project" value="UniProtKB-KW"/>
</dbReference>
<dbReference type="PANTHER" id="PTHR12632">
    <property type="entry name" value="TRANSCRIPTION FACTOR NF-Y ALPHA-RELATED"/>
    <property type="match status" value="1"/>
</dbReference>
<protein>
    <recommendedName>
        <fullName evidence="6">Transcriptional activator HAP2</fullName>
    </recommendedName>
</protein>
<dbReference type="OrthoDB" id="1097733at2759"/>
<comment type="subcellular location">
    <subcellularLocation>
        <location evidence="1 6">Nucleus</location>
    </subcellularLocation>
</comment>
<comment type="similarity">
    <text evidence="6">Belongs to the NFYA/HAP2 subunit family.</text>
</comment>
<keyword evidence="4 6" id="KW-0804">Transcription</keyword>
<dbReference type="GO" id="GO:0003700">
    <property type="term" value="F:DNA-binding transcription factor activity"/>
    <property type="evidence" value="ECO:0007669"/>
    <property type="project" value="UniProtKB-UniRule"/>
</dbReference>
<dbReference type="InterPro" id="IPR001289">
    <property type="entry name" value="NFYA"/>
</dbReference>
<accession>A0A9N9LMX0</accession>
<evidence type="ECO:0000256" key="4">
    <source>
        <dbReference type="ARBA" id="ARBA00023163"/>
    </source>
</evidence>
<dbReference type="Gene3D" id="6.10.250.2430">
    <property type="match status" value="1"/>
</dbReference>
<evidence type="ECO:0000256" key="6">
    <source>
        <dbReference type="RuleBase" id="RU367155"/>
    </source>
</evidence>
<comment type="function">
    <text evidence="6">Component of the sequence-specific heterotrimeric transcription factor (NF-Y) which specifically recognizes a 5'-CCAAT-3' box motif found in the promoters of its target genes.</text>
</comment>
<dbReference type="PRINTS" id="PR00616">
    <property type="entry name" value="CCAATSUBUNTB"/>
</dbReference>
<feature type="compositionally biased region" description="Polar residues" evidence="7">
    <location>
        <begin position="163"/>
        <end position="182"/>
    </location>
</feature>
<comment type="subunit">
    <text evidence="6">Heterotrimer.</text>
</comment>
<dbReference type="SMART" id="SM00521">
    <property type="entry name" value="CBF"/>
    <property type="match status" value="1"/>
</dbReference>
<comment type="caution">
    <text evidence="8">The sequence shown here is derived from an EMBL/GenBank/DDBJ whole genome shotgun (WGS) entry which is preliminary data.</text>
</comment>
<evidence type="ECO:0000256" key="1">
    <source>
        <dbReference type="ARBA" id="ARBA00004123"/>
    </source>
</evidence>
<feature type="compositionally biased region" description="Polar residues" evidence="7">
    <location>
        <begin position="37"/>
        <end position="67"/>
    </location>
</feature>
<evidence type="ECO:0000256" key="3">
    <source>
        <dbReference type="ARBA" id="ARBA00023125"/>
    </source>
</evidence>
<name>A0A9N9LMX0_9HELO</name>
<evidence type="ECO:0000313" key="8">
    <source>
        <dbReference type="EMBL" id="CAG8977183.1"/>
    </source>
</evidence>
<proteinExistence type="inferred from homology"/>
<keyword evidence="5 6" id="KW-0539">Nucleus</keyword>
<sequence length="346" mass="37405">MMDFAQYQQPAPAQHAHNQHIQAQYPNSGQHPGAGATITSPSQQPLHSQHAVHNQTSPILSSQPQQAGQTQGHPIHQQQQMTYQPNYGVMSSAHYGMSGITPQAAAMAAAAGTSSGAYSGYQIQDSALSQTSPKMSSGIKRERQGPRSPQQVNNQINHQINQTRRMSQQVGGSPALQNSQPIMNHARPAVPPNQHPQSPELVSAVEESPLYVNAKQFHRILKRRVARQRLEEALRLTSKGRKPYLHESRHNHAMRRPRGPGGRFLTADEVAEIERTKGDGGEDDKVSLDTPAKGMPNSGGGSGSKRKATDDNTTPSKKAKLSAAPVGGRSSAEDEDEDEDDAEDDG</sequence>
<evidence type="ECO:0000313" key="9">
    <source>
        <dbReference type="Proteomes" id="UP000701801"/>
    </source>
</evidence>
<dbReference type="AlphaFoldDB" id="A0A9N9LMX0"/>
<gene>
    <name evidence="8" type="ORF">HYALB_00006720</name>
</gene>
<feature type="region of interest" description="Disordered" evidence="7">
    <location>
        <begin position="24"/>
        <end position="78"/>
    </location>
</feature>
<keyword evidence="2 6" id="KW-0805">Transcription regulation</keyword>
<reference evidence="8" key="1">
    <citation type="submission" date="2021-07" db="EMBL/GenBank/DDBJ databases">
        <authorList>
            <person name="Durling M."/>
        </authorList>
    </citation>
    <scope>NUCLEOTIDE SEQUENCE</scope>
</reference>
<dbReference type="GO" id="GO:0005634">
    <property type="term" value="C:nucleus"/>
    <property type="evidence" value="ECO:0007669"/>
    <property type="project" value="UniProtKB-SubCell"/>
</dbReference>
<feature type="compositionally biased region" description="Acidic residues" evidence="7">
    <location>
        <begin position="333"/>
        <end position="346"/>
    </location>
</feature>
<feature type="region of interest" description="Disordered" evidence="7">
    <location>
        <begin position="127"/>
        <end position="199"/>
    </location>
</feature>
<feature type="compositionally biased region" description="Low complexity" evidence="7">
    <location>
        <begin position="150"/>
        <end position="162"/>
    </location>
</feature>
<dbReference type="Proteomes" id="UP000701801">
    <property type="component" value="Unassembled WGS sequence"/>
</dbReference>
<feature type="compositionally biased region" description="Basic and acidic residues" evidence="7">
    <location>
        <begin position="272"/>
        <end position="287"/>
    </location>
</feature>
<evidence type="ECO:0000256" key="5">
    <source>
        <dbReference type="ARBA" id="ARBA00023242"/>
    </source>
</evidence>
<organism evidence="8 9">
    <name type="scientific">Hymenoscyphus albidus</name>
    <dbReference type="NCBI Taxonomy" id="595503"/>
    <lineage>
        <taxon>Eukaryota</taxon>
        <taxon>Fungi</taxon>
        <taxon>Dikarya</taxon>
        <taxon>Ascomycota</taxon>
        <taxon>Pezizomycotina</taxon>
        <taxon>Leotiomycetes</taxon>
        <taxon>Helotiales</taxon>
        <taxon>Helotiaceae</taxon>
        <taxon>Hymenoscyphus</taxon>
    </lineage>
</organism>
<keyword evidence="3 6" id="KW-0238">DNA-binding</keyword>
<keyword evidence="9" id="KW-1185">Reference proteome</keyword>